<keyword evidence="3 6" id="KW-0812">Transmembrane</keyword>
<evidence type="ECO:0000256" key="1">
    <source>
        <dbReference type="ARBA" id="ARBA00004651"/>
    </source>
</evidence>
<feature type="transmembrane region" description="Helical" evidence="6">
    <location>
        <begin position="239"/>
        <end position="259"/>
    </location>
</feature>
<feature type="transmembrane region" description="Helical" evidence="6">
    <location>
        <begin position="191"/>
        <end position="208"/>
    </location>
</feature>
<feature type="domain" description="MASE1" evidence="7">
    <location>
        <begin position="20"/>
        <end position="290"/>
    </location>
</feature>
<feature type="transmembrane region" description="Helical" evidence="6">
    <location>
        <begin position="85"/>
        <end position="105"/>
    </location>
</feature>
<dbReference type="InterPro" id="IPR007895">
    <property type="entry name" value="MASE1"/>
</dbReference>
<dbReference type="PANTHER" id="PTHR45530:SF3">
    <property type="entry name" value="TWO-COMPONENT SYSTEM NARL FAMILY SENSOR HISTIDINE KINASE BARA"/>
    <property type="match status" value="1"/>
</dbReference>
<evidence type="ECO:0000256" key="2">
    <source>
        <dbReference type="ARBA" id="ARBA00022475"/>
    </source>
</evidence>
<dbReference type="Proteomes" id="UP001431926">
    <property type="component" value="Chromosome"/>
</dbReference>
<evidence type="ECO:0000256" key="4">
    <source>
        <dbReference type="ARBA" id="ARBA00022989"/>
    </source>
</evidence>
<dbReference type="RefSeq" id="WP_329353937.1">
    <property type="nucleotide sequence ID" value="NZ_CP109490.1"/>
</dbReference>
<organism evidence="8 9">
    <name type="scientific">Streptomyces anulatus</name>
    <name type="common">Streptomyces chrysomallus</name>
    <dbReference type="NCBI Taxonomy" id="1892"/>
    <lineage>
        <taxon>Bacteria</taxon>
        <taxon>Bacillati</taxon>
        <taxon>Actinomycetota</taxon>
        <taxon>Actinomycetes</taxon>
        <taxon>Kitasatosporales</taxon>
        <taxon>Streptomycetaceae</taxon>
        <taxon>Streptomyces</taxon>
    </lineage>
</organism>
<keyword evidence="5 6" id="KW-0472">Membrane</keyword>
<name>A0ABZ1Z7W4_STRAQ</name>
<comment type="subcellular location">
    <subcellularLocation>
        <location evidence="1">Cell membrane</location>
        <topology evidence="1">Multi-pass membrane protein</topology>
    </subcellularLocation>
</comment>
<evidence type="ECO:0000256" key="3">
    <source>
        <dbReference type="ARBA" id="ARBA00022692"/>
    </source>
</evidence>
<reference evidence="8" key="1">
    <citation type="submission" date="2022-10" db="EMBL/GenBank/DDBJ databases">
        <title>The complete genomes of actinobacterial strains from the NBC collection.</title>
        <authorList>
            <person name="Joergensen T.S."/>
            <person name="Alvarez Arevalo M."/>
            <person name="Sterndorff E.B."/>
            <person name="Faurdal D."/>
            <person name="Vuksanovic O."/>
            <person name="Mourched A.-S."/>
            <person name="Charusanti P."/>
            <person name="Shaw S."/>
            <person name="Blin K."/>
            <person name="Weber T."/>
        </authorList>
    </citation>
    <scope>NUCLEOTIDE SEQUENCE</scope>
    <source>
        <strain evidence="8">NBC_01436</strain>
    </source>
</reference>
<evidence type="ECO:0000256" key="5">
    <source>
        <dbReference type="ARBA" id="ARBA00023136"/>
    </source>
</evidence>
<evidence type="ECO:0000259" key="7">
    <source>
        <dbReference type="Pfam" id="PF05231"/>
    </source>
</evidence>
<protein>
    <submittedName>
        <fullName evidence="8">MASE1 domain-containing protein</fullName>
    </submittedName>
</protein>
<dbReference type="Pfam" id="PF05231">
    <property type="entry name" value="MASE1"/>
    <property type="match status" value="1"/>
</dbReference>
<feature type="transmembrane region" description="Helical" evidence="6">
    <location>
        <begin position="214"/>
        <end position="232"/>
    </location>
</feature>
<feature type="transmembrane region" description="Helical" evidence="6">
    <location>
        <begin position="12"/>
        <end position="32"/>
    </location>
</feature>
<feature type="transmembrane region" description="Helical" evidence="6">
    <location>
        <begin position="265"/>
        <end position="287"/>
    </location>
</feature>
<feature type="transmembrane region" description="Helical" evidence="6">
    <location>
        <begin position="161"/>
        <end position="179"/>
    </location>
</feature>
<dbReference type="EMBL" id="CP109491">
    <property type="protein sequence ID" value="WUX34859.1"/>
    <property type="molecule type" value="Genomic_DNA"/>
</dbReference>
<evidence type="ECO:0000256" key="6">
    <source>
        <dbReference type="SAM" id="Phobius"/>
    </source>
</evidence>
<sequence length="341" mass="36493">MIRTEKARRRAVYVAQILGVAGAYYLAGHLGLMRQVVVDGAVVTPLWPPTGIALAALLCLGTRVWPGIALGTLVTVSEIGDAFTVSRLAIMFGNTVAPLVAYALLRKVGFRRELARLRDGICLVFLGAFAGMLISATIGSITLLLDDKVPPGRFWLVWSSWWAGDAMGVLVVTPVLLVLRGVRWPRASDRWLEASVLAVVVVAASLIATRSSLSMIYLVFPVIIWAALRFQLPGSAPCALVVSVLAILAGTDALGPFAGHSLMEIMANLSLLNGSVALTALLLGAVVSEHKNIRRETEYAVEELEALVEQLAPMSGPAAARYEDRARRHGPLDGGPHPDHR</sequence>
<proteinExistence type="predicted"/>
<keyword evidence="4 6" id="KW-1133">Transmembrane helix</keyword>
<feature type="transmembrane region" description="Helical" evidence="6">
    <location>
        <begin position="117"/>
        <end position="141"/>
    </location>
</feature>
<keyword evidence="2" id="KW-1003">Cell membrane</keyword>
<dbReference type="PANTHER" id="PTHR45530">
    <property type="entry name" value="SENSORY TRANSDUCTION HISTIDINE KINASE"/>
    <property type="match status" value="1"/>
</dbReference>
<accession>A0ABZ1Z7W4</accession>
<keyword evidence="9" id="KW-1185">Reference proteome</keyword>
<gene>
    <name evidence="8" type="ORF">OG367_00860</name>
</gene>
<evidence type="ECO:0000313" key="9">
    <source>
        <dbReference type="Proteomes" id="UP001431926"/>
    </source>
</evidence>
<evidence type="ECO:0000313" key="8">
    <source>
        <dbReference type="EMBL" id="WUX34859.1"/>
    </source>
</evidence>